<dbReference type="CDD" id="cd00093">
    <property type="entry name" value="HTH_XRE"/>
    <property type="match status" value="1"/>
</dbReference>
<dbReference type="Proteomes" id="UP000176445">
    <property type="component" value="Unassembled WGS sequence"/>
</dbReference>
<feature type="domain" description="HTH cro/C1-type" evidence="2">
    <location>
        <begin position="12"/>
        <end position="66"/>
    </location>
</feature>
<evidence type="ECO:0000313" key="4">
    <source>
        <dbReference type="Proteomes" id="UP000176445"/>
    </source>
</evidence>
<dbReference type="Gene3D" id="1.10.260.40">
    <property type="entry name" value="lambda repressor-like DNA-binding domains"/>
    <property type="match status" value="1"/>
</dbReference>
<dbReference type="SMART" id="SM00530">
    <property type="entry name" value="HTH_XRE"/>
    <property type="match status" value="1"/>
</dbReference>
<organism evidence="3 4">
    <name type="scientific">Candidatus Kaiserbacteria bacterium RIFCSPHIGHO2_01_FULL_54_36b</name>
    <dbReference type="NCBI Taxonomy" id="1798483"/>
    <lineage>
        <taxon>Bacteria</taxon>
        <taxon>Candidatus Kaiseribacteriota</taxon>
    </lineage>
</organism>
<dbReference type="InterPro" id="IPR050807">
    <property type="entry name" value="TransReg_Diox_bact_type"/>
</dbReference>
<gene>
    <name evidence="3" type="ORF">A2704_06800</name>
</gene>
<keyword evidence="1" id="KW-0238">DNA-binding</keyword>
<dbReference type="PANTHER" id="PTHR46797:SF24">
    <property type="entry name" value="DNA-BINDING PHAGE PROTEIN"/>
    <property type="match status" value="1"/>
</dbReference>
<protein>
    <recommendedName>
        <fullName evidence="2">HTH cro/C1-type domain-containing protein</fullName>
    </recommendedName>
</protein>
<name>A0A1F6CRU1_9BACT</name>
<dbReference type="InterPro" id="IPR001387">
    <property type="entry name" value="Cro/C1-type_HTH"/>
</dbReference>
<dbReference type="PROSITE" id="PS50943">
    <property type="entry name" value="HTH_CROC1"/>
    <property type="match status" value="1"/>
</dbReference>
<evidence type="ECO:0000256" key="1">
    <source>
        <dbReference type="ARBA" id="ARBA00023125"/>
    </source>
</evidence>
<dbReference type="EMBL" id="MFKW01000009">
    <property type="protein sequence ID" value="OGG51896.1"/>
    <property type="molecule type" value="Genomic_DNA"/>
</dbReference>
<proteinExistence type="predicted"/>
<dbReference type="PANTHER" id="PTHR46797">
    <property type="entry name" value="HTH-TYPE TRANSCRIPTIONAL REGULATOR"/>
    <property type="match status" value="1"/>
</dbReference>
<dbReference type="GO" id="GO:0005829">
    <property type="term" value="C:cytosol"/>
    <property type="evidence" value="ECO:0007669"/>
    <property type="project" value="TreeGrafter"/>
</dbReference>
<dbReference type="AlphaFoldDB" id="A0A1F6CRU1"/>
<dbReference type="GO" id="GO:0003700">
    <property type="term" value="F:DNA-binding transcription factor activity"/>
    <property type="evidence" value="ECO:0007669"/>
    <property type="project" value="TreeGrafter"/>
</dbReference>
<sequence>MKPLTQKLGERLKQIRTKKGMSQGDIARALKVHRSYIGGIERGIRNPTIKNVEKIARALGVSPDKLLR</sequence>
<reference evidence="3 4" key="1">
    <citation type="journal article" date="2016" name="Nat. Commun.">
        <title>Thousands of microbial genomes shed light on interconnected biogeochemical processes in an aquifer system.</title>
        <authorList>
            <person name="Anantharaman K."/>
            <person name="Brown C.T."/>
            <person name="Hug L.A."/>
            <person name="Sharon I."/>
            <person name="Castelle C.J."/>
            <person name="Probst A.J."/>
            <person name="Thomas B.C."/>
            <person name="Singh A."/>
            <person name="Wilkins M.J."/>
            <person name="Karaoz U."/>
            <person name="Brodie E.L."/>
            <person name="Williams K.H."/>
            <person name="Hubbard S.S."/>
            <person name="Banfield J.F."/>
        </authorList>
    </citation>
    <scope>NUCLEOTIDE SEQUENCE [LARGE SCALE GENOMIC DNA]</scope>
</reference>
<accession>A0A1F6CRU1</accession>
<dbReference type="SUPFAM" id="SSF47413">
    <property type="entry name" value="lambda repressor-like DNA-binding domains"/>
    <property type="match status" value="1"/>
</dbReference>
<dbReference type="InterPro" id="IPR010982">
    <property type="entry name" value="Lambda_DNA-bd_dom_sf"/>
</dbReference>
<comment type="caution">
    <text evidence="3">The sequence shown here is derived from an EMBL/GenBank/DDBJ whole genome shotgun (WGS) entry which is preliminary data.</text>
</comment>
<evidence type="ECO:0000259" key="2">
    <source>
        <dbReference type="PROSITE" id="PS50943"/>
    </source>
</evidence>
<evidence type="ECO:0000313" key="3">
    <source>
        <dbReference type="EMBL" id="OGG51896.1"/>
    </source>
</evidence>
<dbReference type="Pfam" id="PF01381">
    <property type="entry name" value="HTH_3"/>
    <property type="match status" value="1"/>
</dbReference>
<dbReference type="GO" id="GO:0003677">
    <property type="term" value="F:DNA binding"/>
    <property type="evidence" value="ECO:0007669"/>
    <property type="project" value="UniProtKB-KW"/>
</dbReference>